<evidence type="ECO:0000256" key="11">
    <source>
        <dbReference type="ARBA" id="ARBA00023012"/>
    </source>
</evidence>
<dbReference type="InterPro" id="IPR025201">
    <property type="entry name" value="KdpD_TM"/>
</dbReference>
<evidence type="ECO:0000313" key="15">
    <source>
        <dbReference type="EMBL" id="MBU9728019.1"/>
    </source>
</evidence>
<keyword evidence="7" id="KW-0547">Nucleotide-binding</keyword>
<dbReference type="InterPro" id="IPR014729">
    <property type="entry name" value="Rossmann-like_a/b/a_fold"/>
</dbReference>
<dbReference type="Gene3D" id="1.10.287.130">
    <property type="match status" value="1"/>
</dbReference>
<dbReference type="Gene3D" id="3.40.50.300">
    <property type="entry name" value="P-loop containing nucleotide triphosphate hydrolases"/>
    <property type="match status" value="1"/>
</dbReference>
<dbReference type="InterPro" id="IPR003661">
    <property type="entry name" value="HisK_dim/P_dom"/>
</dbReference>
<keyword evidence="16" id="KW-1185">Reference proteome</keyword>
<dbReference type="EMBL" id="JAHQCX010000015">
    <property type="protein sequence ID" value="MBU9728019.1"/>
    <property type="molecule type" value="Genomic_DNA"/>
</dbReference>
<dbReference type="Proteomes" id="UP001314681">
    <property type="component" value="Unassembled WGS sequence"/>
</dbReference>
<accession>A0ABS6KBZ5</accession>
<keyword evidence="11" id="KW-0902">Two-component regulatory system</keyword>
<dbReference type="Gene3D" id="1.20.120.620">
    <property type="entry name" value="Backbone structure of the membrane domain of e. Coli histidine kinase receptor kdpd"/>
    <property type="match status" value="1"/>
</dbReference>
<dbReference type="Pfam" id="PF02518">
    <property type="entry name" value="HATPase_c"/>
    <property type="match status" value="1"/>
</dbReference>
<dbReference type="RefSeq" id="WP_158354247.1">
    <property type="nucleotide sequence ID" value="NZ_JAHQCX010000015.1"/>
</dbReference>
<evidence type="ECO:0000313" key="16">
    <source>
        <dbReference type="Proteomes" id="UP001314681"/>
    </source>
</evidence>
<dbReference type="Gene3D" id="3.40.50.620">
    <property type="entry name" value="HUPs"/>
    <property type="match status" value="1"/>
</dbReference>
<dbReference type="SMART" id="SM00387">
    <property type="entry name" value="HATPase_c"/>
    <property type="match status" value="1"/>
</dbReference>
<dbReference type="InterPro" id="IPR027417">
    <property type="entry name" value="P-loop_NTPase"/>
</dbReference>
<dbReference type="CDD" id="cd00082">
    <property type="entry name" value="HisKA"/>
    <property type="match status" value="1"/>
</dbReference>
<evidence type="ECO:0000256" key="1">
    <source>
        <dbReference type="ARBA" id="ARBA00000085"/>
    </source>
</evidence>
<evidence type="ECO:0000259" key="14">
    <source>
        <dbReference type="PROSITE" id="PS50109"/>
    </source>
</evidence>
<evidence type="ECO:0000256" key="9">
    <source>
        <dbReference type="ARBA" id="ARBA00022840"/>
    </source>
</evidence>
<gene>
    <name evidence="15" type="ORF">KTH90_18580</name>
</gene>
<dbReference type="PROSITE" id="PS50109">
    <property type="entry name" value="HIS_KIN"/>
    <property type="match status" value="1"/>
</dbReference>
<feature type="transmembrane region" description="Helical" evidence="13">
    <location>
        <begin position="474"/>
        <end position="494"/>
    </location>
</feature>
<dbReference type="PANTHER" id="PTHR45569">
    <property type="entry name" value="SENSOR PROTEIN KDPD"/>
    <property type="match status" value="1"/>
</dbReference>
<dbReference type="Pfam" id="PF02702">
    <property type="entry name" value="KdpD"/>
    <property type="match status" value="1"/>
</dbReference>
<dbReference type="InterPro" id="IPR003594">
    <property type="entry name" value="HATPase_dom"/>
</dbReference>
<evidence type="ECO:0000256" key="2">
    <source>
        <dbReference type="ARBA" id="ARBA00004141"/>
    </source>
</evidence>
<evidence type="ECO:0000256" key="5">
    <source>
        <dbReference type="ARBA" id="ARBA00022679"/>
    </source>
</evidence>
<dbReference type="InterPro" id="IPR004358">
    <property type="entry name" value="Sig_transdc_His_kin-like_C"/>
</dbReference>
<feature type="transmembrane region" description="Helical" evidence="13">
    <location>
        <begin position="447"/>
        <end position="468"/>
    </location>
</feature>
<keyword evidence="4" id="KW-0597">Phosphoprotein</keyword>
<feature type="domain" description="Histidine kinase" evidence="14">
    <location>
        <begin position="677"/>
        <end position="899"/>
    </location>
</feature>
<dbReference type="PRINTS" id="PR00344">
    <property type="entry name" value="BCTRLSENSOR"/>
</dbReference>
<evidence type="ECO:0000256" key="10">
    <source>
        <dbReference type="ARBA" id="ARBA00022989"/>
    </source>
</evidence>
<comment type="subcellular location">
    <subcellularLocation>
        <location evidence="2">Membrane</location>
        <topology evidence="2">Multi-pass membrane protein</topology>
    </subcellularLocation>
</comment>
<protein>
    <recommendedName>
        <fullName evidence="3">histidine kinase</fullName>
        <ecNumber evidence="3">2.7.13.3</ecNumber>
    </recommendedName>
</protein>
<dbReference type="Pfam" id="PF00512">
    <property type="entry name" value="HisKA"/>
    <property type="match status" value="1"/>
</dbReference>
<evidence type="ECO:0000256" key="6">
    <source>
        <dbReference type="ARBA" id="ARBA00022692"/>
    </source>
</evidence>
<keyword evidence="9" id="KW-0067">ATP-binding</keyword>
<dbReference type="InterPro" id="IPR029016">
    <property type="entry name" value="GAF-like_dom_sf"/>
</dbReference>
<name>A0ABS6KBZ5_9FIRM</name>
<dbReference type="GO" id="GO:0016301">
    <property type="term" value="F:kinase activity"/>
    <property type="evidence" value="ECO:0007669"/>
    <property type="project" value="UniProtKB-KW"/>
</dbReference>
<dbReference type="InterPro" id="IPR038318">
    <property type="entry name" value="KdpD_sf"/>
</dbReference>
<keyword evidence="6 13" id="KW-0812">Transmembrane</keyword>
<proteinExistence type="predicted"/>
<keyword evidence="10 13" id="KW-1133">Transmembrane helix</keyword>
<organism evidence="15 16">
    <name type="scientific">Diplocloster modestus</name>
    <dbReference type="NCBI Taxonomy" id="2850322"/>
    <lineage>
        <taxon>Bacteria</taxon>
        <taxon>Bacillati</taxon>
        <taxon>Bacillota</taxon>
        <taxon>Clostridia</taxon>
        <taxon>Lachnospirales</taxon>
        <taxon>Lachnospiraceae</taxon>
        <taxon>Diplocloster</taxon>
    </lineage>
</organism>
<comment type="caution">
    <text evidence="15">The sequence shown here is derived from an EMBL/GenBank/DDBJ whole genome shotgun (WGS) entry which is preliminary data.</text>
</comment>
<dbReference type="InterPro" id="IPR052023">
    <property type="entry name" value="Histidine_kinase_KdpD"/>
</dbReference>
<evidence type="ECO:0000256" key="4">
    <source>
        <dbReference type="ARBA" id="ARBA00022553"/>
    </source>
</evidence>
<dbReference type="PANTHER" id="PTHR45569:SF1">
    <property type="entry name" value="SENSOR PROTEIN KDPD"/>
    <property type="match status" value="1"/>
</dbReference>
<evidence type="ECO:0000256" key="13">
    <source>
        <dbReference type="SAM" id="Phobius"/>
    </source>
</evidence>
<keyword evidence="12 13" id="KW-0472">Membrane</keyword>
<dbReference type="CDD" id="cd01987">
    <property type="entry name" value="USP_KdpD-like"/>
    <property type="match status" value="1"/>
</dbReference>
<dbReference type="Pfam" id="PF13493">
    <property type="entry name" value="DUF4118"/>
    <property type="match status" value="1"/>
</dbReference>
<dbReference type="SUPFAM" id="SSF55874">
    <property type="entry name" value="ATPase domain of HSP90 chaperone/DNA topoisomerase II/histidine kinase"/>
    <property type="match status" value="1"/>
</dbReference>
<evidence type="ECO:0000256" key="3">
    <source>
        <dbReference type="ARBA" id="ARBA00012438"/>
    </source>
</evidence>
<dbReference type="SMART" id="SM00388">
    <property type="entry name" value="HisKA"/>
    <property type="match status" value="1"/>
</dbReference>
<evidence type="ECO:0000256" key="7">
    <source>
        <dbReference type="ARBA" id="ARBA00022741"/>
    </source>
</evidence>
<dbReference type="InterPro" id="IPR036097">
    <property type="entry name" value="HisK_dim/P_sf"/>
</dbReference>
<dbReference type="Gene3D" id="3.30.450.40">
    <property type="match status" value="1"/>
</dbReference>
<dbReference type="InterPro" id="IPR036890">
    <property type="entry name" value="HATPase_C_sf"/>
</dbReference>
<dbReference type="InterPro" id="IPR005467">
    <property type="entry name" value="His_kinase_dom"/>
</dbReference>
<comment type="catalytic activity">
    <reaction evidence="1">
        <text>ATP + protein L-histidine = ADP + protein N-phospho-L-histidine.</text>
        <dbReference type="EC" id="2.7.13.3"/>
    </reaction>
</comment>
<evidence type="ECO:0000256" key="8">
    <source>
        <dbReference type="ARBA" id="ARBA00022777"/>
    </source>
</evidence>
<dbReference type="InterPro" id="IPR003852">
    <property type="entry name" value="Sig_transdc_His_kinase_KdpD_N"/>
</dbReference>
<sequence length="901" mass="101118">MEKRNPEQILKMIQEQDREREENHGKLKIFFGYAAGSGKTYTMLEAAHDLARSGVDVVSGYIEPHTRPGTMKLTAGLKALTPRSVEYKGITLKEFDLDAALLRKPQVILVDELAHTNAPGSRHPKRYQDIQELLDAGIHVYTTLNVQHLESLNDIVTSITHVIVKERVPDFIFDEATQVELVDIEPEELQERLREGKIYDTSKVERACTNFFTSENLTALREIALRRCADRVTKHIIREKEISQKQEYYAGEHILVCISGSPSNAKVIRTAARMAQAFHGNFTGLFVETMEYEQENKKLKAPLDNNIKLAKQLGANIATTYGQDIAHQIAGYARQAGVSKIVIGRSVRKKTWFNKDLNLIEKLSLLAPEIDIYIIPDISAGAVKRKFSGIKRPKLIDGVRTAAILAACTMAGLLVKKFGMTEANITSIYLLGVLIVAAITRGRIYGVIASFLSVVIFNFFFTIPVYTFRFYDKNYIFTFFVMLVVSLIISSFAIKLQNQAMQATKTSVRTEIMFNTSKMLQKKQDIQGIFSGTARQLTELLHKAVVLYPALDGNLSRPVFFGSPEEQAEAKRLLDNEYEQAAALWVLKNRHSAGRTTDTLPSSKAMYIPIRNGSQVFAVAGIELKDGEVLEAFERNVMKAMLTEVAFAIEKVILNQQREEIMVQSEKEKLRNNLLRSISHDLRTPLAGITGSASFLLESYEKLDQESRESLLRDILNDSTWMSNLVNNLLNMTRIQDGRLSIQHEDEVVEDIVSEAVSRMERRLGSRTLDIDLPEELLVIPMDGQLIIQVLVNLMENSMKHTAQDGTIRIHVFLTEDERGKENARFEVTDNGSGIDEKILDTMFDSFVTSGASTADGKRGTGLGLSICKAIIQAHNGSIHAYNNEDQGATVYFLLPAKRED</sequence>
<dbReference type="EC" id="2.7.13.3" evidence="3"/>
<evidence type="ECO:0000256" key="12">
    <source>
        <dbReference type="ARBA" id="ARBA00023136"/>
    </source>
</evidence>
<dbReference type="SUPFAM" id="SSF52402">
    <property type="entry name" value="Adenine nucleotide alpha hydrolases-like"/>
    <property type="match status" value="1"/>
</dbReference>
<keyword evidence="8 15" id="KW-0418">Kinase</keyword>
<dbReference type="SUPFAM" id="SSF47384">
    <property type="entry name" value="Homodimeric domain of signal transducing histidine kinase"/>
    <property type="match status" value="1"/>
</dbReference>
<dbReference type="Gene3D" id="3.30.565.10">
    <property type="entry name" value="Histidine kinase-like ATPase, C-terminal domain"/>
    <property type="match status" value="1"/>
</dbReference>
<keyword evidence="5" id="KW-0808">Transferase</keyword>
<reference evidence="15 16" key="1">
    <citation type="submission" date="2021-06" db="EMBL/GenBank/DDBJ databases">
        <title>Description of novel taxa of the family Lachnospiraceae.</title>
        <authorList>
            <person name="Chaplin A.V."/>
            <person name="Sokolova S.R."/>
            <person name="Pikina A.P."/>
            <person name="Korzhanova M."/>
            <person name="Belova V."/>
            <person name="Korostin D."/>
            <person name="Efimov B.A."/>
        </authorList>
    </citation>
    <scope>NUCLEOTIDE SEQUENCE [LARGE SCALE GENOMIC DNA]</scope>
    <source>
        <strain evidence="15 16">ASD4241</strain>
    </source>
</reference>
<feature type="transmembrane region" description="Helical" evidence="13">
    <location>
        <begin position="421"/>
        <end position="440"/>
    </location>
</feature>